<name>U2K7Z0_9FIRM</name>
<evidence type="ECO:0000313" key="2">
    <source>
        <dbReference type="Proteomes" id="UP000016662"/>
    </source>
</evidence>
<sequence>MQFGGRTPVQAKFLAVCCERAGGICLISTKIKGSSGNRHEVYFV</sequence>
<organism evidence="1 2">
    <name type="scientific">Ruminococcus callidus ATCC 27760</name>
    <dbReference type="NCBI Taxonomy" id="411473"/>
    <lineage>
        <taxon>Bacteria</taxon>
        <taxon>Bacillati</taxon>
        <taxon>Bacillota</taxon>
        <taxon>Clostridia</taxon>
        <taxon>Eubacteriales</taxon>
        <taxon>Oscillospiraceae</taxon>
        <taxon>Ruminococcus</taxon>
    </lineage>
</organism>
<dbReference type="EMBL" id="AWVF01000251">
    <property type="protein sequence ID" value="ERJ94606.1"/>
    <property type="molecule type" value="Genomic_DNA"/>
</dbReference>
<accession>U2K7Z0</accession>
<dbReference type="STRING" id="411473.RUMCAL_02033"/>
<dbReference type="AlphaFoldDB" id="U2K7Z0"/>
<proteinExistence type="predicted"/>
<evidence type="ECO:0000313" key="1">
    <source>
        <dbReference type="EMBL" id="ERJ94606.1"/>
    </source>
</evidence>
<gene>
    <name evidence="1" type="ORF">RUMCAL_02033</name>
</gene>
<protein>
    <submittedName>
        <fullName evidence="1">Uncharacterized protein</fullName>
    </submittedName>
</protein>
<dbReference type="HOGENOM" id="CLU_3221616_0_0_9"/>
<reference evidence="1 2" key="1">
    <citation type="submission" date="2013-07" db="EMBL/GenBank/DDBJ databases">
        <authorList>
            <person name="Weinstock G."/>
            <person name="Sodergren E."/>
            <person name="Wylie T."/>
            <person name="Fulton L."/>
            <person name="Fulton R."/>
            <person name="Fronick C."/>
            <person name="O'Laughlin M."/>
            <person name="Godfrey J."/>
            <person name="Miner T."/>
            <person name="Herter B."/>
            <person name="Appelbaum E."/>
            <person name="Cordes M."/>
            <person name="Lek S."/>
            <person name="Wollam A."/>
            <person name="Pepin K.H."/>
            <person name="Palsikar V.B."/>
            <person name="Mitreva M."/>
            <person name="Wilson R.K."/>
        </authorList>
    </citation>
    <scope>NUCLEOTIDE SEQUENCE [LARGE SCALE GENOMIC DNA]</scope>
    <source>
        <strain evidence="1 2">ATCC 27760</strain>
    </source>
</reference>
<comment type="caution">
    <text evidence="1">The sequence shown here is derived from an EMBL/GenBank/DDBJ whole genome shotgun (WGS) entry which is preliminary data.</text>
</comment>
<dbReference type="Proteomes" id="UP000016662">
    <property type="component" value="Unassembled WGS sequence"/>
</dbReference>
<keyword evidence="2" id="KW-1185">Reference proteome</keyword>